<proteinExistence type="predicted"/>
<name>A0A8J2PMZ0_9HEXA</name>
<evidence type="ECO:0000313" key="2">
    <source>
        <dbReference type="Proteomes" id="UP000708208"/>
    </source>
</evidence>
<reference evidence="1" key="1">
    <citation type="submission" date="2021-06" db="EMBL/GenBank/DDBJ databases">
        <authorList>
            <person name="Hodson N. C."/>
            <person name="Mongue J. A."/>
            <person name="Jaron S. K."/>
        </authorList>
    </citation>
    <scope>NUCLEOTIDE SEQUENCE</scope>
</reference>
<protein>
    <submittedName>
        <fullName evidence="1">Uncharacterized protein</fullName>
    </submittedName>
</protein>
<keyword evidence="2" id="KW-1185">Reference proteome</keyword>
<comment type="caution">
    <text evidence="1">The sequence shown here is derived from an EMBL/GenBank/DDBJ whole genome shotgun (WGS) entry which is preliminary data.</text>
</comment>
<dbReference type="AlphaFoldDB" id="A0A8J2PMZ0"/>
<feature type="non-terminal residue" evidence="1">
    <location>
        <position position="52"/>
    </location>
</feature>
<dbReference type="EMBL" id="CAJVCH010542363">
    <property type="protein sequence ID" value="CAG7827128.1"/>
    <property type="molecule type" value="Genomic_DNA"/>
</dbReference>
<evidence type="ECO:0000313" key="1">
    <source>
        <dbReference type="EMBL" id="CAG7827128.1"/>
    </source>
</evidence>
<sequence>MKRSNENPLIVAANFGAEQAAAPVESLKFEATMEVVGATPNAGIVVGEIVTA</sequence>
<gene>
    <name evidence="1" type="ORF">AFUS01_LOCUS37131</name>
</gene>
<organism evidence="1 2">
    <name type="scientific">Allacma fusca</name>
    <dbReference type="NCBI Taxonomy" id="39272"/>
    <lineage>
        <taxon>Eukaryota</taxon>
        <taxon>Metazoa</taxon>
        <taxon>Ecdysozoa</taxon>
        <taxon>Arthropoda</taxon>
        <taxon>Hexapoda</taxon>
        <taxon>Collembola</taxon>
        <taxon>Symphypleona</taxon>
        <taxon>Sminthuridae</taxon>
        <taxon>Allacma</taxon>
    </lineage>
</organism>
<accession>A0A8J2PMZ0</accession>
<dbReference type="Proteomes" id="UP000708208">
    <property type="component" value="Unassembled WGS sequence"/>
</dbReference>